<proteinExistence type="predicted"/>
<keyword evidence="2" id="KW-0378">Hydrolase</keyword>
<accession>A0ABU9AHG3</accession>
<protein>
    <submittedName>
        <fullName evidence="2">SGNH/GDSL hydrolase family protein</fullName>
    </submittedName>
</protein>
<name>A0ABU9AHG3_PSEA5</name>
<evidence type="ECO:0000313" key="3">
    <source>
        <dbReference type="Proteomes" id="UP001367513"/>
    </source>
</evidence>
<keyword evidence="3" id="KW-1185">Reference proteome</keyword>
<reference evidence="2 3" key="1">
    <citation type="submission" date="2024-03" db="EMBL/GenBank/DDBJ databases">
        <title>Draft genome sequence of Pseudonocardia carboxydivorans JCM 14827.</title>
        <authorList>
            <person name="Duangmal K."/>
        </authorList>
    </citation>
    <scope>NUCLEOTIDE SEQUENCE [LARGE SCALE GENOMIC DNA]</scope>
    <source>
        <strain evidence="2 3">JCM 14827</strain>
    </source>
</reference>
<organism evidence="2 3">
    <name type="scientific">Pseudonocardia alni subsp. carboxydivorans</name>
    <dbReference type="NCBI Taxonomy" id="415010"/>
    <lineage>
        <taxon>Bacteria</taxon>
        <taxon>Bacillati</taxon>
        <taxon>Actinomycetota</taxon>
        <taxon>Actinomycetes</taxon>
        <taxon>Pseudonocardiales</taxon>
        <taxon>Pseudonocardiaceae</taxon>
        <taxon>Pseudonocardia</taxon>
    </lineage>
</organism>
<dbReference type="EMBL" id="JBBPIX010000008">
    <property type="protein sequence ID" value="MEK6465342.1"/>
    <property type="molecule type" value="Genomic_DNA"/>
</dbReference>
<evidence type="ECO:0000313" key="2">
    <source>
        <dbReference type="EMBL" id="MEK6465342.1"/>
    </source>
</evidence>
<dbReference type="Pfam" id="PF13472">
    <property type="entry name" value="Lipase_GDSL_2"/>
    <property type="match status" value="1"/>
</dbReference>
<dbReference type="Proteomes" id="UP001367513">
    <property type="component" value="Unassembled WGS sequence"/>
</dbReference>
<dbReference type="Gene3D" id="3.40.50.1110">
    <property type="entry name" value="SGNH hydrolase"/>
    <property type="match status" value="1"/>
</dbReference>
<comment type="caution">
    <text evidence="2">The sequence shown here is derived from an EMBL/GenBank/DDBJ whole genome shotgun (WGS) entry which is preliminary data.</text>
</comment>
<sequence>MAAAVRRTVPPGATTVPEPCVAADPRWAMIPPPDPLDRAGEGGDVDEDLMGRLIRFADLTAWPAFAAFGVQEESIDRLLATTAGLDPSAVAGVRAGLAGRVRAAARALRNEPPVADGLHRMALRPGERIVVVGDSLSADRLSWARLFAELVPMVEPEASVEVLALSGRTSSEALALGPVLVSRVPTRVLVMLGTNDIRREGATTGIRMVSISETARNLRALRLLLETESGARVRFVVPPPVDPGRVAATRELTGEWWDPADVPGLVATVREVDPDAVDLSRMPIRPDFWEDDGLHPSPIGQVAILRAVLARI</sequence>
<dbReference type="RefSeq" id="WP_346864657.1">
    <property type="nucleotide sequence ID" value="NZ_JBBPIX010000008.1"/>
</dbReference>
<gene>
    <name evidence="2" type="ORF">WG925_16470</name>
</gene>
<evidence type="ECO:0000259" key="1">
    <source>
        <dbReference type="Pfam" id="PF13472"/>
    </source>
</evidence>
<feature type="domain" description="SGNH hydrolase-type esterase" evidence="1">
    <location>
        <begin position="131"/>
        <end position="301"/>
    </location>
</feature>
<dbReference type="InterPro" id="IPR036514">
    <property type="entry name" value="SGNH_hydro_sf"/>
</dbReference>
<dbReference type="InterPro" id="IPR013830">
    <property type="entry name" value="SGNH_hydro"/>
</dbReference>
<dbReference type="CDD" id="cd00229">
    <property type="entry name" value="SGNH_hydrolase"/>
    <property type="match status" value="1"/>
</dbReference>
<dbReference type="SUPFAM" id="SSF52266">
    <property type="entry name" value="SGNH hydrolase"/>
    <property type="match status" value="1"/>
</dbReference>
<dbReference type="GO" id="GO:0016787">
    <property type="term" value="F:hydrolase activity"/>
    <property type="evidence" value="ECO:0007669"/>
    <property type="project" value="UniProtKB-KW"/>
</dbReference>